<protein>
    <recommendedName>
        <fullName evidence="3">DUF4440 domain-containing protein</fullName>
    </recommendedName>
</protein>
<dbReference type="SUPFAM" id="SSF54427">
    <property type="entry name" value="NTF2-like"/>
    <property type="match status" value="1"/>
</dbReference>
<evidence type="ECO:0000313" key="2">
    <source>
        <dbReference type="Proteomes" id="UP000678276"/>
    </source>
</evidence>
<organism evidence="1 2">
    <name type="scientific">Jiella mangrovi</name>
    <dbReference type="NCBI Taxonomy" id="2821407"/>
    <lineage>
        <taxon>Bacteria</taxon>
        <taxon>Pseudomonadati</taxon>
        <taxon>Pseudomonadota</taxon>
        <taxon>Alphaproteobacteria</taxon>
        <taxon>Hyphomicrobiales</taxon>
        <taxon>Aurantimonadaceae</taxon>
        <taxon>Jiella</taxon>
    </lineage>
</organism>
<proteinExistence type="predicted"/>
<dbReference type="Proteomes" id="UP000678276">
    <property type="component" value="Unassembled WGS sequence"/>
</dbReference>
<gene>
    <name evidence="1" type="ORF">J6595_16210</name>
</gene>
<evidence type="ECO:0008006" key="3">
    <source>
        <dbReference type="Google" id="ProtNLM"/>
    </source>
</evidence>
<dbReference type="Gene3D" id="3.10.450.50">
    <property type="match status" value="1"/>
</dbReference>
<sequence length="138" mass="15472">MDDERPSGFHLAVEGLFQRYSEGFEDGDVDKVVDCFAYPVTIWQHGRGTVFADANEMAENVVALFGVFDSEEIARSDFVLLEAVPSGNAAFVVLSWTQERRDGEVAAMFTCRYALRRNDLSGQWLIALVVNDEEVSLR</sequence>
<keyword evidence="2" id="KW-1185">Reference proteome</keyword>
<evidence type="ECO:0000313" key="1">
    <source>
        <dbReference type="EMBL" id="MBP0617130.1"/>
    </source>
</evidence>
<dbReference type="InterPro" id="IPR032710">
    <property type="entry name" value="NTF2-like_dom_sf"/>
</dbReference>
<dbReference type="EMBL" id="JAGJCF010000014">
    <property type="protein sequence ID" value="MBP0617130.1"/>
    <property type="molecule type" value="Genomic_DNA"/>
</dbReference>
<comment type="caution">
    <text evidence="1">The sequence shown here is derived from an EMBL/GenBank/DDBJ whole genome shotgun (WGS) entry which is preliminary data.</text>
</comment>
<accession>A0ABS4BK34</accession>
<name>A0ABS4BK34_9HYPH</name>
<reference evidence="1 2" key="1">
    <citation type="submission" date="2021-04" db="EMBL/GenBank/DDBJ databases">
        <title>Whole genome sequence of Jiella sp. KSK16Y-1.</title>
        <authorList>
            <person name="Tuo L."/>
        </authorList>
    </citation>
    <scope>NUCLEOTIDE SEQUENCE [LARGE SCALE GENOMIC DNA]</scope>
    <source>
        <strain evidence="1 2">KSK16Y-1</strain>
    </source>
</reference>